<dbReference type="InterPro" id="IPR012337">
    <property type="entry name" value="RNaseH-like_sf"/>
</dbReference>
<dbReference type="InterPro" id="IPR015378">
    <property type="entry name" value="Transposase-like_Mu_C"/>
</dbReference>
<proteinExistence type="predicted"/>
<dbReference type="eggNOG" id="COG2801">
    <property type="taxonomic scope" value="Bacteria"/>
</dbReference>
<organism evidence="3">
    <name type="scientific">Burkholderia sp. (strain CCGE1003)</name>
    <dbReference type="NCBI Taxonomy" id="640512"/>
    <lineage>
        <taxon>Bacteria</taxon>
        <taxon>Pseudomonadati</taxon>
        <taxon>Pseudomonadota</taxon>
        <taxon>Betaproteobacteria</taxon>
        <taxon>Burkholderiales</taxon>
        <taxon>Burkholderiaceae</taxon>
        <taxon>Burkholderia</taxon>
    </lineage>
</organism>
<dbReference type="InterPro" id="IPR036397">
    <property type="entry name" value="RNaseH_sf"/>
</dbReference>
<feature type="region of interest" description="Disordered" evidence="1">
    <location>
        <begin position="606"/>
        <end position="639"/>
    </location>
</feature>
<evidence type="ECO:0000313" key="3">
    <source>
        <dbReference type="EMBL" id="ADN56026.1"/>
    </source>
</evidence>
<accession>E1T3X8</accession>
<dbReference type="InterPro" id="IPR001584">
    <property type="entry name" value="Integrase_cat-core"/>
</dbReference>
<dbReference type="Pfam" id="PF00665">
    <property type="entry name" value="rve"/>
    <property type="match status" value="1"/>
</dbReference>
<dbReference type="PROSITE" id="PS50994">
    <property type="entry name" value="INTEGRASE"/>
    <property type="match status" value="1"/>
</dbReference>
<gene>
    <name evidence="3" type="ordered locus">BC1003_0017</name>
</gene>
<name>E1T3X8_BURSG</name>
<dbReference type="AlphaFoldDB" id="E1T3X8"/>
<protein>
    <submittedName>
        <fullName evidence="3">Integrase catalytic region</fullName>
    </submittedName>
</protein>
<dbReference type="HOGENOM" id="CLU_017991_1_0_4"/>
<dbReference type="EMBL" id="CP002217">
    <property type="protein sequence ID" value="ADN56026.1"/>
    <property type="molecule type" value="Genomic_DNA"/>
</dbReference>
<dbReference type="Pfam" id="PF09299">
    <property type="entry name" value="Mu-transpos_C"/>
    <property type="match status" value="1"/>
</dbReference>
<dbReference type="GO" id="GO:0015074">
    <property type="term" value="P:DNA integration"/>
    <property type="evidence" value="ECO:0007669"/>
    <property type="project" value="InterPro"/>
</dbReference>
<sequence>MSGFRLRRGMAFEFDGIAVQIHRIWDDGTVTLEQRGTMKLSQTTERQLLDAYRDGRIVVSDPLRHERSSDRLMAAGRPFSDFSHELQQEAIRRKSYLDALSLSGPPVFTPSILRPAIRCAALSRGDEKTPSPSSIYRWWKAFERTQDIRSLLPRNSARGPRGPRTSAAIIELYIESLTETSKLLPRLSLQDAQIRLKQKLERENCMRSSADRLSMPSMRTLQRLFRRLSEYDVAVLCDGVDAANRTYRITKSGVPVTRILERVEVDHTPQDLFVIDGKTGLPCGRPTLTILIDVYSRMVLGYYVSFNDTSTLSVMRALRHAILPKTPTPAVVPGIVVLHSWVCYGRPEVLVTDNGSEFHSDALHKTCLGLGIQLLFCPARQPRFKGTVERFLKTLNHNLSHRLPGTSLERYTERGEYDPTKHAVLTIDEYAHVLEKWVLDEYAQKIHTGIGTTPWEKWCESARNYPPDLPANREEITAHFGISATRSLRHDGILLNGLRYADDALLPIMKTYGEGVSVNVLYDPDDLAAILVRDPDAAEYIKVPAIHPDYAKGLRLASHKLVRRRARSIRAHVGDQDALLVARQEINEAVSALARSRKLRRRRQAAKIAGVSNERPTGIRPPRVSDRQPMVAREHTRPEQRERKLMRVQRKII</sequence>
<dbReference type="Gene3D" id="3.30.420.10">
    <property type="entry name" value="Ribonuclease H-like superfamily/Ribonuclease H"/>
    <property type="match status" value="1"/>
</dbReference>
<evidence type="ECO:0000256" key="1">
    <source>
        <dbReference type="SAM" id="MobiDB-lite"/>
    </source>
</evidence>
<feature type="domain" description="Integrase catalytic" evidence="2">
    <location>
        <begin position="251"/>
        <end position="462"/>
    </location>
</feature>
<dbReference type="OrthoDB" id="5439087at2"/>
<dbReference type="KEGG" id="bgf:BC1003_0017"/>
<dbReference type="SUPFAM" id="SSF53098">
    <property type="entry name" value="Ribonuclease H-like"/>
    <property type="match status" value="1"/>
</dbReference>
<evidence type="ECO:0000259" key="2">
    <source>
        <dbReference type="PROSITE" id="PS50994"/>
    </source>
</evidence>
<reference evidence="3" key="1">
    <citation type="submission" date="2010-09" db="EMBL/GenBank/DDBJ databases">
        <title>Complete sequence of chromosome1 of Burkholderia sp. CCGE1003.</title>
        <authorList>
            <consortium name="US DOE Joint Genome Institute"/>
            <person name="Lucas S."/>
            <person name="Copeland A."/>
            <person name="Lapidus A."/>
            <person name="Cheng J.-F."/>
            <person name="Bruce D."/>
            <person name="Goodwin L."/>
            <person name="Pitluck S."/>
            <person name="Daligault H."/>
            <person name="Davenport K."/>
            <person name="Detter J.C."/>
            <person name="Han C."/>
            <person name="Tapia R."/>
            <person name="Land M."/>
            <person name="Hauser L."/>
            <person name="Jeffries C."/>
            <person name="Kyrpides N."/>
            <person name="Ivanova N."/>
            <person name="Ovchinnikova G."/>
            <person name="Martinez-Romero E."/>
            <person name="Rogel M.A."/>
            <person name="Auchtung J."/>
            <person name="Tiedje J.M."/>
            <person name="Woyke T."/>
        </authorList>
    </citation>
    <scope>NUCLEOTIDE SEQUENCE</scope>
    <source>
        <strain evidence="3">CCGE1003</strain>
    </source>
</reference>
<dbReference type="STRING" id="640512.BC1003_0017"/>
<dbReference type="PANTHER" id="PTHR35004:SF7">
    <property type="entry name" value="INTEGRASE PROTEIN"/>
    <property type="match status" value="1"/>
</dbReference>
<dbReference type="GO" id="GO:0003676">
    <property type="term" value="F:nucleic acid binding"/>
    <property type="evidence" value="ECO:0007669"/>
    <property type="project" value="InterPro"/>
</dbReference>
<dbReference type="PANTHER" id="PTHR35004">
    <property type="entry name" value="TRANSPOSASE RV3428C-RELATED"/>
    <property type="match status" value="1"/>
</dbReference>